<dbReference type="RefSeq" id="WP_207354401.1">
    <property type="nucleotide sequence ID" value="NZ_CP071503.1"/>
</dbReference>
<dbReference type="PROSITE" id="PS01129">
    <property type="entry name" value="PSI_RLU"/>
    <property type="match status" value="1"/>
</dbReference>
<name>A0ABX7QQJ7_9GAMM</name>
<feature type="domain" description="Pseudouridine synthase RsuA/RluA-like" evidence="1">
    <location>
        <begin position="96"/>
        <end position="252"/>
    </location>
</feature>
<dbReference type="InterPro" id="IPR006145">
    <property type="entry name" value="PsdUridine_synth_RsuA/RluA"/>
</dbReference>
<dbReference type="InterPro" id="IPR006224">
    <property type="entry name" value="PsdUridine_synth_RluA-like_CS"/>
</dbReference>
<dbReference type="EMBL" id="CP071503">
    <property type="protein sequence ID" value="QSX33165.1"/>
    <property type="molecule type" value="Genomic_DNA"/>
</dbReference>
<evidence type="ECO:0000313" key="3">
    <source>
        <dbReference type="Proteomes" id="UP000662770"/>
    </source>
</evidence>
<dbReference type="InterPro" id="IPR050188">
    <property type="entry name" value="RluA_PseudoU_synthase"/>
</dbReference>
<dbReference type="Proteomes" id="UP000662770">
    <property type="component" value="Chromosome"/>
</dbReference>
<dbReference type="InterPro" id="IPR020103">
    <property type="entry name" value="PsdUridine_synth_cat_dom_sf"/>
</dbReference>
<evidence type="ECO:0000313" key="2">
    <source>
        <dbReference type="EMBL" id="QSX33165.1"/>
    </source>
</evidence>
<dbReference type="PANTHER" id="PTHR21600">
    <property type="entry name" value="MITOCHONDRIAL RNA PSEUDOURIDINE SYNTHASE"/>
    <property type="match status" value="1"/>
</dbReference>
<dbReference type="Gene3D" id="3.30.2350.10">
    <property type="entry name" value="Pseudouridine synthase"/>
    <property type="match status" value="1"/>
</dbReference>
<organism evidence="2 3">
    <name type="scientific">Shewanella avicenniae</name>
    <dbReference type="NCBI Taxonomy" id="2814294"/>
    <lineage>
        <taxon>Bacteria</taxon>
        <taxon>Pseudomonadati</taxon>
        <taxon>Pseudomonadota</taxon>
        <taxon>Gammaproteobacteria</taxon>
        <taxon>Alteromonadales</taxon>
        <taxon>Shewanellaceae</taxon>
        <taxon>Shewanella</taxon>
    </lineage>
</organism>
<proteinExistence type="predicted"/>
<dbReference type="SUPFAM" id="SSF55120">
    <property type="entry name" value="Pseudouridine synthase"/>
    <property type="match status" value="1"/>
</dbReference>
<evidence type="ECO:0000259" key="1">
    <source>
        <dbReference type="Pfam" id="PF00849"/>
    </source>
</evidence>
<gene>
    <name evidence="2" type="ORF">JYB87_15775</name>
</gene>
<accession>A0ABX7QQJ7</accession>
<sequence>MTSTTSIAAQPSFVVLPQQHTADTVLEFLCEHFAQIGADVWQARVRDGKVHWQDGELISPDTPYRPCARVYYYREVAAEAAIPFSEQILAQDVHSLLVFKPHFLPVTPGGQYVNECLINRLRRRCGIDTIIPAHRLDRDTAGVMLMAATVESRDAYHALFRDGNIQKTYQAVAQLTPELAAQYPNGVLATPRFWTVRNRIEVGNPTFTMQCVQGKPNSHSEICLLTVKDGLGLFALRPITGKTHQLRLHMEALGMPLLNDRFYPNLQPKQADDYHKPLKLVAYHLAFIDPFTQQHREVRCAGFEAEFELAPLTSSPWV</sequence>
<reference evidence="2 3" key="1">
    <citation type="submission" date="2021-03" db="EMBL/GenBank/DDBJ databases">
        <title>Novel species identification of genus Shewanella.</title>
        <authorList>
            <person name="Liu G."/>
            <person name="Zhang Q."/>
        </authorList>
    </citation>
    <scope>NUCLEOTIDE SEQUENCE [LARGE SCALE GENOMIC DNA]</scope>
    <source>
        <strain evidence="2 3">FJAT-51800</strain>
    </source>
</reference>
<protein>
    <submittedName>
        <fullName evidence="2">Pseudouridine synthase</fullName>
    </submittedName>
</protein>
<keyword evidence="3" id="KW-1185">Reference proteome</keyword>
<dbReference type="Pfam" id="PF00849">
    <property type="entry name" value="PseudoU_synth_2"/>
    <property type="match status" value="1"/>
</dbReference>
<dbReference type="PANTHER" id="PTHR21600:SF84">
    <property type="entry name" value="PSEUDOURIDINE SYNTHASE RSUA_RLUA-LIKE DOMAIN-CONTAINING PROTEIN"/>
    <property type="match status" value="1"/>
</dbReference>